<organism evidence="1 2">
    <name type="scientific">Sinomonas humi</name>
    <dbReference type="NCBI Taxonomy" id="1338436"/>
    <lineage>
        <taxon>Bacteria</taxon>
        <taxon>Bacillati</taxon>
        <taxon>Actinomycetota</taxon>
        <taxon>Actinomycetes</taxon>
        <taxon>Micrococcales</taxon>
        <taxon>Micrococcaceae</taxon>
        <taxon>Sinomonas</taxon>
    </lineage>
</organism>
<comment type="caution">
    <text evidence="1">The sequence shown here is derived from an EMBL/GenBank/DDBJ whole genome shotgun (WGS) entry which is preliminary data.</text>
</comment>
<name>A0A0B2APS8_9MICC</name>
<evidence type="ECO:0000313" key="2">
    <source>
        <dbReference type="Proteomes" id="UP000030982"/>
    </source>
</evidence>
<sequence>MPDDAGIVGRTAVAAAPRLTVATGSPVSNKLQRKASVLSDVGSARSASVVASKKSISGMHSHAAGTGFCTFR</sequence>
<dbReference type="AlphaFoldDB" id="A0A0B2APS8"/>
<evidence type="ECO:0000313" key="1">
    <source>
        <dbReference type="EMBL" id="KHL03858.1"/>
    </source>
</evidence>
<dbReference type="OrthoDB" id="10006201at2"/>
<reference evidence="1 2" key="1">
    <citation type="submission" date="2014-09" db="EMBL/GenBank/DDBJ databases">
        <title>Genome sequence of Sinomonas sp. MUSC 117.</title>
        <authorList>
            <person name="Lee L.-H."/>
        </authorList>
    </citation>
    <scope>NUCLEOTIDE SEQUENCE [LARGE SCALE GENOMIC DNA]</scope>
    <source>
        <strain evidence="1 2">MUSC 117</strain>
    </source>
</reference>
<accession>A0A0B2APS8</accession>
<protein>
    <submittedName>
        <fullName evidence="1">Uncharacterized protein</fullName>
    </submittedName>
</protein>
<gene>
    <name evidence="1" type="ORF">LK10_08125</name>
</gene>
<dbReference type="Proteomes" id="UP000030982">
    <property type="component" value="Unassembled WGS sequence"/>
</dbReference>
<keyword evidence="2" id="KW-1185">Reference proteome</keyword>
<dbReference type="EMBL" id="JTDL01000091">
    <property type="protein sequence ID" value="KHL03858.1"/>
    <property type="molecule type" value="Genomic_DNA"/>
</dbReference>
<proteinExistence type="predicted"/>